<dbReference type="InterPro" id="IPR024535">
    <property type="entry name" value="RHGA/B-epi-like_pectate_lyase"/>
</dbReference>
<reference evidence="6" key="1">
    <citation type="submission" date="2019-05" db="EMBL/GenBank/DDBJ databases">
        <authorList>
            <person name="Lianzixin W."/>
        </authorList>
    </citation>
    <scope>NUCLEOTIDE SEQUENCE</scope>
    <source>
        <strain evidence="6">EC11</strain>
    </source>
</reference>
<dbReference type="InterPro" id="IPR000743">
    <property type="entry name" value="Glyco_hydro_28"/>
</dbReference>
<dbReference type="Pfam" id="PF12708">
    <property type="entry name" value="Pect-lyase_RHGA_epim"/>
    <property type="match status" value="1"/>
</dbReference>
<evidence type="ECO:0000256" key="4">
    <source>
        <dbReference type="RuleBase" id="RU361169"/>
    </source>
</evidence>
<dbReference type="InterPro" id="IPR051801">
    <property type="entry name" value="GH28_Enzymes"/>
</dbReference>
<accession>A0ABX0ISI6</accession>
<evidence type="ECO:0000256" key="1">
    <source>
        <dbReference type="ARBA" id="ARBA00008834"/>
    </source>
</evidence>
<dbReference type="InterPro" id="IPR012334">
    <property type="entry name" value="Pectin_lyas_fold"/>
</dbReference>
<dbReference type="PANTHER" id="PTHR31339:SF9">
    <property type="entry name" value="PLASMIN AND FIBRONECTIN-BINDING PROTEIN A"/>
    <property type="match status" value="1"/>
</dbReference>
<dbReference type="Gene3D" id="2.160.20.10">
    <property type="entry name" value="Single-stranded right-handed beta-helix, Pectin lyase-like"/>
    <property type="match status" value="1"/>
</dbReference>
<organism evidence="6 7">
    <name type="scientific">Flavobacterium jejuense</name>
    <dbReference type="NCBI Taxonomy" id="1544455"/>
    <lineage>
        <taxon>Bacteria</taxon>
        <taxon>Pseudomonadati</taxon>
        <taxon>Bacteroidota</taxon>
        <taxon>Flavobacteriia</taxon>
        <taxon>Flavobacteriales</taxon>
        <taxon>Flavobacteriaceae</taxon>
        <taxon>Flavobacterium</taxon>
    </lineage>
</organism>
<protein>
    <submittedName>
        <fullName evidence="6">Glycoside hydrolase family 28 protein</fullName>
    </submittedName>
</protein>
<dbReference type="SUPFAM" id="SSF51126">
    <property type="entry name" value="Pectin lyase-like"/>
    <property type="match status" value="1"/>
</dbReference>
<dbReference type="RefSeq" id="WP_140962154.1">
    <property type="nucleotide sequence ID" value="NZ_VEVQ02000005.1"/>
</dbReference>
<comment type="caution">
    <text evidence="6">The sequence shown here is derived from an EMBL/GenBank/DDBJ whole genome shotgun (WGS) entry which is preliminary data.</text>
</comment>
<proteinExistence type="inferred from homology"/>
<dbReference type="EMBL" id="VEVQ02000005">
    <property type="protein sequence ID" value="NHN25812.1"/>
    <property type="molecule type" value="Genomic_DNA"/>
</dbReference>
<reference evidence="6" key="2">
    <citation type="submission" date="2020-02" db="EMBL/GenBank/DDBJ databases">
        <title>Flavobacterium profundi sp. nov., isolated from a deep-sea seamount.</title>
        <authorList>
            <person name="Zhang D.-C."/>
        </authorList>
    </citation>
    <scope>NUCLEOTIDE SEQUENCE</scope>
    <source>
        <strain evidence="6">EC11</strain>
    </source>
</reference>
<comment type="similarity">
    <text evidence="1 4">Belongs to the glycosyl hydrolase 28 family.</text>
</comment>
<sequence length="497" mass="55692">MKTQLQKRFFNKNIISCYLLGILLIINSCVEKKEKKEENINSDLKYSDIYLNILKNTKVPKFKDTTYNVLDFEAIGDNKTICTKAFEKAIKTCTENGGGIVLVPKGKYLTGPIHLENNVNLHLEDGAEILFSTNPDDYYPLVHTSFEGIELMNYSPLIYAYKKNNIAITGNGILNGQANETNWWPWKGSTSEGHFYGYKDGQPSQKDSLNLPTLMDMGQNGSPVEKRIFGKNHFLRPNFLEPFECTNVLIKDVKIINAPFWIIHPIKSNNVIIDGVTVESHGPNNDGCDPEYSKNVIIKNCTFNTGDDCIAIKAGRDAEGRRVAIKSENIVVLNCKMIDGHGGVVIGSEMSAGVRNVFVQDCTMDSPNLERAIRIKTNTRRGGTVEGVYVKNLKVGQVKEAVLKINMHYGIYGNQTGDFIPEIRNIILENVTVNNGGEYAILANGLENSIIKNILFKNVKIDTVREAFSLENVNDVKFIDTYINNKKMTNNLNQTKL</sequence>
<name>A0ABX0ISI6_9FLAO</name>
<dbReference type="SMART" id="SM00710">
    <property type="entry name" value="PbH1"/>
    <property type="match status" value="6"/>
</dbReference>
<evidence type="ECO:0000256" key="2">
    <source>
        <dbReference type="ARBA" id="ARBA00022801"/>
    </source>
</evidence>
<keyword evidence="7" id="KW-1185">Reference proteome</keyword>
<keyword evidence="2 4" id="KW-0378">Hydrolase</keyword>
<keyword evidence="3 4" id="KW-0326">Glycosidase</keyword>
<dbReference type="InterPro" id="IPR011050">
    <property type="entry name" value="Pectin_lyase_fold/virulence"/>
</dbReference>
<dbReference type="PROSITE" id="PS00502">
    <property type="entry name" value="POLYGALACTURONASE"/>
    <property type="match status" value="1"/>
</dbReference>
<dbReference type="InterPro" id="IPR006626">
    <property type="entry name" value="PbH1"/>
</dbReference>
<evidence type="ECO:0000313" key="7">
    <source>
        <dbReference type="Proteomes" id="UP000817854"/>
    </source>
</evidence>
<dbReference type="Proteomes" id="UP000817854">
    <property type="component" value="Unassembled WGS sequence"/>
</dbReference>
<dbReference type="Pfam" id="PF00295">
    <property type="entry name" value="Glyco_hydro_28"/>
    <property type="match status" value="1"/>
</dbReference>
<evidence type="ECO:0000313" key="6">
    <source>
        <dbReference type="EMBL" id="NHN25812.1"/>
    </source>
</evidence>
<feature type="domain" description="Rhamnogalacturonase A/B/Epimerase-like pectate lyase" evidence="5">
    <location>
        <begin position="68"/>
        <end position="121"/>
    </location>
</feature>
<gene>
    <name evidence="6" type="ORF">FIA58_009010</name>
</gene>
<evidence type="ECO:0000259" key="5">
    <source>
        <dbReference type="Pfam" id="PF12708"/>
    </source>
</evidence>
<dbReference type="PANTHER" id="PTHR31339">
    <property type="entry name" value="PECTIN LYASE-RELATED"/>
    <property type="match status" value="1"/>
</dbReference>
<dbReference type="GO" id="GO:0016787">
    <property type="term" value="F:hydrolase activity"/>
    <property type="evidence" value="ECO:0007669"/>
    <property type="project" value="UniProtKB-KW"/>
</dbReference>
<evidence type="ECO:0000256" key="3">
    <source>
        <dbReference type="ARBA" id="ARBA00023295"/>
    </source>
</evidence>